<reference evidence="2 3" key="1">
    <citation type="submission" date="2017-02" db="EMBL/GenBank/DDBJ databases">
        <authorList>
            <person name="Peterson S.W."/>
        </authorList>
    </citation>
    <scope>NUCLEOTIDE SEQUENCE [LARGE SCALE GENOMIC DNA]</scope>
    <source>
        <strain evidence="2 3">CIP104813</strain>
    </source>
</reference>
<dbReference type="Proteomes" id="UP000195981">
    <property type="component" value="Unassembled WGS sequence"/>
</dbReference>
<evidence type="ECO:0000313" key="2">
    <source>
        <dbReference type="EMBL" id="SLM93362.1"/>
    </source>
</evidence>
<feature type="region of interest" description="Disordered" evidence="1">
    <location>
        <begin position="1"/>
        <end position="51"/>
    </location>
</feature>
<dbReference type="AlphaFoldDB" id="A0A1X6X3L6"/>
<gene>
    <name evidence="2" type="ORF">FM110_09725</name>
</gene>
<organism evidence="2 3">
    <name type="scientific">Brachybacterium nesterenkovii</name>
    <dbReference type="NCBI Taxonomy" id="47847"/>
    <lineage>
        <taxon>Bacteria</taxon>
        <taxon>Bacillati</taxon>
        <taxon>Actinomycetota</taxon>
        <taxon>Actinomycetes</taxon>
        <taxon>Micrococcales</taxon>
        <taxon>Dermabacteraceae</taxon>
        <taxon>Brachybacterium</taxon>
    </lineage>
</organism>
<proteinExistence type="predicted"/>
<protein>
    <submittedName>
        <fullName evidence="2">Uncharacterized protein</fullName>
    </submittedName>
</protein>
<keyword evidence="3" id="KW-1185">Reference proteome</keyword>
<sequence>MLPCAGGTGTPERAPTGIAVALGPTRSGARPPGTVMPPQVRRHPHCDRTAT</sequence>
<evidence type="ECO:0000256" key="1">
    <source>
        <dbReference type="SAM" id="MobiDB-lite"/>
    </source>
</evidence>
<accession>A0A1X6X3L6</accession>
<name>A0A1X6X3L6_9MICO</name>
<dbReference type="EMBL" id="FWFG01000084">
    <property type="protein sequence ID" value="SLM93362.1"/>
    <property type="molecule type" value="Genomic_DNA"/>
</dbReference>
<evidence type="ECO:0000313" key="3">
    <source>
        <dbReference type="Proteomes" id="UP000195981"/>
    </source>
</evidence>